<protein>
    <submittedName>
        <fullName evidence="1">Phosphoinositide phosphatase SAC7 isoform X1</fullName>
    </submittedName>
</protein>
<sequence>MLFSCSYSFYADHFEHFFSQADRTIMWNNYMLEALIEKKMDQYLLPVIQGSILKFVSTFCTLTCYL</sequence>
<gene>
    <name evidence="1" type="ORF">M6B38_266135</name>
</gene>
<dbReference type="EMBL" id="JANAVB010003200">
    <property type="protein sequence ID" value="KAJ6850159.1"/>
    <property type="molecule type" value="Genomic_DNA"/>
</dbReference>
<dbReference type="Proteomes" id="UP001140949">
    <property type="component" value="Unassembled WGS sequence"/>
</dbReference>
<proteinExistence type="predicted"/>
<accession>A0AAX6IAA2</accession>
<organism evidence="1 2">
    <name type="scientific">Iris pallida</name>
    <name type="common">Sweet iris</name>
    <dbReference type="NCBI Taxonomy" id="29817"/>
    <lineage>
        <taxon>Eukaryota</taxon>
        <taxon>Viridiplantae</taxon>
        <taxon>Streptophyta</taxon>
        <taxon>Embryophyta</taxon>
        <taxon>Tracheophyta</taxon>
        <taxon>Spermatophyta</taxon>
        <taxon>Magnoliopsida</taxon>
        <taxon>Liliopsida</taxon>
        <taxon>Asparagales</taxon>
        <taxon>Iridaceae</taxon>
        <taxon>Iridoideae</taxon>
        <taxon>Irideae</taxon>
        <taxon>Iris</taxon>
    </lineage>
</organism>
<reference evidence="1" key="2">
    <citation type="submission" date="2023-04" db="EMBL/GenBank/DDBJ databases">
        <authorList>
            <person name="Bruccoleri R.E."/>
            <person name="Oakeley E.J."/>
            <person name="Faust A.-M."/>
            <person name="Dessus-Babus S."/>
            <person name="Altorfer M."/>
            <person name="Burckhardt D."/>
            <person name="Oertli M."/>
            <person name="Naumann U."/>
            <person name="Petersen F."/>
            <person name="Wong J."/>
        </authorList>
    </citation>
    <scope>NUCLEOTIDE SEQUENCE</scope>
    <source>
        <strain evidence="1">GSM-AAB239-AS_SAM_17_03QT</strain>
        <tissue evidence="1">Leaf</tissue>
    </source>
</reference>
<name>A0AAX6IAA2_IRIPA</name>
<evidence type="ECO:0000313" key="1">
    <source>
        <dbReference type="EMBL" id="KAJ6850159.1"/>
    </source>
</evidence>
<reference evidence="1" key="1">
    <citation type="journal article" date="2023" name="GigaByte">
        <title>Genome assembly of the bearded iris, Iris pallida Lam.</title>
        <authorList>
            <person name="Bruccoleri R.E."/>
            <person name="Oakeley E.J."/>
            <person name="Faust A.M.E."/>
            <person name="Altorfer M."/>
            <person name="Dessus-Babus S."/>
            <person name="Burckhardt D."/>
            <person name="Oertli M."/>
            <person name="Naumann U."/>
            <person name="Petersen F."/>
            <person name="Wong J."/>
        </authorList>
    </citation>
    <scope>NUCLEOTIDE SEQUENCE</scope>
    <source>
        <strain evidence="1">GSM-AAB239-AS_SAM_17_03QT</strain>
    </source>
</reference>
<dbReference type="AlphaFoldDB" id="A0AAX6IAA2"/>
<comment type="caution">
    <text evidence="1">The sequence shown here is derived from an EMBL/GenBank/DDBJ whole genome shotgun (WGS) entry which is preliminary data.</text>
</comment>
<evidence type="ECO:0000313" key="2">
    <source>
        <dbReference type="Proteomes" id="UP001140949"/>
    </source>
</evidence>
<keyword evidence="2" id="KW-1185">Reference proteome</keyword>